<comment type="caution">
    <text evidence="1">The sequence shown here is derived from an EMBL/GenBank/DDBJ whole genome shotgun (WGS) entry which is preliminary data.</text>
</comment>
<dbReference type="InterPro" id="IPR018755">
    <property type="entry name" value="Phage_Mu_Gp48"/>
</dbReference>
<sequence>MPAYYDGVQEMIALLKAEEVGFSKVETDTTRLLLNTFVDQADSDGLSIMETQLHIDTDLSLSLESRRYAIKMRMLPPHPITFKYLKDLIKSFNIPADVQRDVQKQVLTTISDYDVLTKEQLDRLKYLLNVYVPANMVLDIQTHAETSTAIKLTILTGMTTYVQTSIPAKTSWGGSSDMHMVMAPAIAGTTVQTTINAKEGD</sequence>
<organism evidence="1 2">
    <name type="scientific">Secundilactobacillus kimchicus JCM 15530</name>
    <dbReference type="NCBI Taxonomy" id="1302272"/>
    <lineage>
        <taxon>Bacteria</taxon>
        <taxon>Bacillati</taxon>
        <taxon>Bacillota</taxon>
        <taxon>Bacilli</taxon>
        <taxon>Lactobacillales</taxon>
        <taxon>Lactobacillaceae</taxon>
        <taxon>Secundilactobacillus</taxon>
    </lineage>
</organism>
<dbReference type="Pfam" id="PF10076">
    <property type="entry name" value="Phage_Mu_Gp48"/>
    <property type="match status" value="1"/>
</dbReference>
<dbReference type="AlphaFoldDB" id="A0A0R1HRX9"/>
<proteinExistence type="predicted"/>
<reference evidence="1 2" key="1">
    <citation type="journal article" date="2015" name="Genome Announc.">
        <title>Expanding the biotechnology potential of lactobacilli through comparative genomics of 213 strains and associated genera.</title>
        <authorList>
            <person name="Sun Z."/>
            <person name="Harris H.M."/>
            <person name="McCann A."/>
            <person name="Guo C."/>
            <person name="Argimon S."/>
            <person name="Zhang W."/>
            <person name="Yang X."/>
            <person name="Jeffery I.B."/>
            <person name="Cooney J.C."/>
            <person name="Kagawa T.F."/>
            <person name="Liu W."/>
            <person name="Song Y."/>
            <person name="Salvetti E."/>
            <person name="Wrobel A."/>
            <person name="Rasinkangas P."/>
            <person name="Parkhill J."/>
            <person name="Rea M.C."/>
            <person name="O'Sullivan O."/>
            <person name="Ritari J."/>
            <person name="Douillard F.P."/>
            <person name="Paul Ross R."/>
            <person name="Yang R."/>
            <person name="Briner A.E."/>
            <person name="Felis G.E."/>
            <person name="de Vos W.M."/>
            <person name="Barrangou R."/>
            <person name="Klaenhammer T.R."/>
            <person name="Caufield P.W."/>
            <person name="Cui Y."/>
            <person name="Zhang H."/>
            <person name="O'Toole P.W."/>
        </authorList>
    </citation>
    <scope>NUCLEOTIDE SEQUENCE [LARGE SCALE GENOMIC DNA]</scope>
    <source>
        <strain evidence="1 2">JCM 15530</strain>
    </source>
</reference>
<keyword evidence="2" id="KW-1185">Reference proteome</keyword>
<dbReference type="STRING" id="1302272.FC96_GL001380"/>
<dbReference type="Proteomes" id="UP000050911">
    <property type="component" value="Unassembled WGS sequence"/>
</dbReference>
<dbReference type="PATRIC" id="fig|1302272.5.peg.1388"/>
<accession>A0A0R1HRX9</accession>
<gene>
    <name evidence="1" type="ORF">FC96_GL001380</name>
</gene>
<dbReference type="EMBL" id="AZCX01000002">
    <property type="protein sequence ID" value="KRK49051.1"/>
    <property type="molecule type" value="Genomic_DNA"/>
</dbReference>
<evidence type="ECO:0000313" key="1">
    <source>
        <dbReference type="EMBL" id="KRK49051.1"/>
    </source>
</evidence>
<name>A0A0R1HRX9_9LACO</name>
<protein>
    <submittedName>
        <fullName evidence="1">Uncharacterized protein</fullName>
    </submittedName>
</protein>
<evidence type="ECO:0000313" key="2">
    <source>
        <dbReference type="Proteomes" id="UP000050911"/>
    </source>
</evidence>